<sequence length="282" mass="30954">MPNQASEHSPDSARQPAALLADVRRIAYDAAARILTVYDTDFAVEHKDDRSPLTEADMAAHQSIVQGLKALTPDIPILSEESTAIAYSTRRDWRQYWLVDPLDGTREFVKRNGEFTVNIALIDNHLCTLGVVLVPVTGVCYYAARDYGAFKVSPGQEARAIHTRPAQPDNLAIAGSRSHGSEQFQSFLQQLGEAEVVTVGSSLKSCLIAEGEVDLYPRFGPTSEWDTAASQCVVEQAGGLVTDMQLQPLRYNTKDSLLNPSFLVIGDPTYDWTPYLGHLNAD</sequence>
<reference evidence="11" key="1">
    <citation type="submission" date="2022-08" db="EMBL/GenBank/DDBJ databases">
        <title>Genomic Encyclopedia of Type Strains, Phase III (KMG-III): the genomes of soil and plant-associated and newly described type strains.</title>
        <authorList>
            <person name="Whitman W."/>
        </authorList>
    </citation>
    <scope>NUCLEOTIDE SEQUENCE</scope>
    <source>
        <strain evidence="11">HMT 1</strain>
    </source>
</reference>
<evidence type="ECO:0000256" key="4">
    <source>
        <dbReference type="ARBA" id="ARBA00022519"/>
    </source>
</evidence>
<keyword evidence="4 9" id="KW-0997">Cell inner membrane</keyword>
<evidence type="ECO:0000256" key="7">
    <source>
        <dbReference type="ARBA" id="ARBA00022842"/>
    </source>
</evidence>
<feature type="binding site" evidence="9">
    <location>
        <begin position="102"/>
        <end position="105"/>
    </location>
    <ligand>
        <name>substrate</name>
    </ligand>
</feature>
<evidence type="ECO:0000256" key="10">
    <source>
        <dbReference type="PIRSR" id="PIRSR600760-2"/>
    </source>
</evidence>
<evidence type="ECO:0000256" key="5">
    <source>
        <dbReference type="ARBA" id="ARBA00022723"/>
    </source>
</evidence>
<dbReference type="EC" id="3.1.3.7" evidence="9"/>
<dbReference type="Gene3D" id="3.40.190.80">
    <property type="match status" value="1"/>
</dbReference>
<protein>
    <recommendedName>
        <fullName evidence="9">3'(2'),5'-bisphosphate nucleotidase CysQ</fullName>
        <ecNumber evidence="9">3.1.3.7</ecNumber>
    </recommendedName>
    <alternativeName>
        <fullName evidence="9">3'(2'),5-bisphosphonucleoside 3'(2')-phosphohydrolase</fullName>
    </alternativeName>
    <alternativeName>
        <fullName evidence="9">3'-phosphoadenosine 5'-phosphate phosphatase</fullName>
        <shortName evidence="9">PAP phosphatase</shortName>
    </alternativeName>
</protein>
<feature type="binding site" evidence="9">
    <location>
        <position position="80"/>
    </location>
    <ligand>
        <name>Mg(2+)</name>
        <dbReference type="ChEBI" id="CHEBI:18420"/>
        <label>1</label>
    </ligand>
</feature>
<dbReference type="InterPro" id="IPR050725">
    <property type="entry name" value="CysQ/Inositol_MonoPase"/>
</dbReference>
<keyword evidence="5 9" id="KW-0479">Metal-binding</keyword>
<dbReference type="PROSITE" id="PS00629">
    <property type="entry name" value="IMP_1"/>
    <property type="match status" value="1"/>
</dbReference>
<feature type="binding site" evidence="9">
    <location>
        <position position="103"/>
    </location>
    <ligand>
        <name>Mg(2+)</name>
        <dbReference type="ChEBI" id="CHEBI:18420"/>
        <label>2</label>
    </ligand>
</feature>
<accession>A0AAE3HNZ8</accession>
<comment type="catalytic activity">
    <reaction evidence="1 9">
        <text>adenosine 3',5'-bisphosphate + H2O = AMP + phosphate</text>
        <dbReference type="Rhea" id="RHEA:10040"/>
        <dbReference type="ChEBI" id="CHEBI:15377"/>
        <dbReference type="ChEBI" id="CHEBI:43474"/>
        <dbReference type="ChEBI" id="CHEBI:58343"/>
        <dbReference type="ChEBI" id="CHEBI:456215"/>
        <dbReference type="EC" id="3.1.3.7"/>
    </reaction>
</comment>
<feature type="binding site" evidence="10">
    <location>
        <position position="100"/>
    </location>
    <ligand>
        <name>Mg(2+)</name>
        <dbReference type="ChEBI" id="CHEBI:18420"/>
        <label>1</label>
        <note>catalytic</note>
    </ligand>
</feature>
<dbReference type="CDD" id="cd01638">
    <property type="entry name" value="CysQ"/>
    <property type="match status" value="1"/>
</dbReference>
<feature type="binding site" evidence="10">
    <location>
        <position position="102"/>
    </location>
    <ligand>
        <name>Mg(2+)</name>
        <dbReference type="ChEBI" id="CHEBI:18420"/>
        <label>1</label>
        <note>catalytic</note>
    </ligand>
</feature>
<feature type="binding site" evidence="9">
    <location>
        <position position="80"/>
    </location>
    <ligand>
        <name>substrate</name>
    </ligand>
</feature>
<feature type="binding site" evidence="10">
    <location>
        <position position="80"/>
    </location>
    <ligand>
        <name>Mg(2+)</name>
        <dbReference type="ChEBI" id="CHEBI:18420"/>
        <label>1</label>
        <note>catalytic</note>
    </ligand>
</feature>
<dbReference type="InterPro" id="IPR020550">
    <property type="entry name" value="Inositol_monophosphatase_CS"/>
</dbReference>
<evidence type="ECO:0000313" key="12">
    <source>
        <dbReference type="Proteomes" id="UP001204445"/>
    </source>
</evidence>
<dbReference type="GO" id="GO:0050427">
    <property type="term" value="P:3'-phosphoadenosine 5'-phosphosulfate metabolic process"/>
    <property type="evidence" value="ECO:0007669"/>
    <property type="project" value="TreeGrafter"/>
</dbReference>
<comment type="function">
    <text evidence="9">Converts adenosine-3',5'-bisphosphate (PAP) to AMP.</text>
</comment>
<dbReference type="SUPFAM" id="SSF56655">
    <property type="entry name" value="Carbohydrate phosphatase"/>
    <property type="match status" value="1"/>
</dbReference>
<proteinExistence type="inferred from homology"/>
<comment type="subcellular location">
    <subcellularLocation>
        <location evidence="9">Cell inner membrane</location>
        <topology evidence="9">Peripheral membrane protein</topology>
        <orientation evidence="9">Cytoplasmic side</orientation>
    </subcellularLocation>
</comment>
<feature type="binding site" evidence="10">
    <location>
        <position position="226"/>
    </location>
    <ligand>
        <name>Mg(2+)</name>
        <dbReference type="ChEBI" id="CHEBI:18420"/>
        <label>1</label>
        <note>catalytic</note>
    </ligand>
</feature>
<evidence type="ECO:0000256" key="8">
    <source>
        <dbReference type="ARBA" id="ARBA00023136"/>
    </source>
</evidence>
<organism evidence="11 12">
    <name type="scientific">Methylohalomonas lacus</name>
    <dbReference type="NCBI Taxonomy" id="398773"/>
    <lineage>
        <taxon>Bacteria</taxon>
        <taxon>Pseudomonadati</taxon>
        <taxon>Pseudomonadota</taxon>
        <taxon>Gammaproteobacteria</taxon>
        <taxon>Methylohalomonadales</taxon>
        <taxon>Methylohalomonadaceae</taxon>
        <taxon>Methylohalomonas</taxon>
    </lineage>
</organism>
<keyword evidence="12" id="KW-1185">Reference proteome</keyword>
<evidence type="ECO:0000256" key="6">
    <source>
        <dbReference type="ARBA" id="ARBA00022801"/>
    </source>
</evidence>
<dbReference type="GO" id="GO:0000287">
    <property type="term" value="F:magnesium ion binding"/>
    <property type="evidence" value="ECO:0007669"/>
    <property type="project" value="UniProtKB-UniRule"/>
</dbReference>
<dbReference type="PROSITE" id="PS00630">
    <property type="entry name" value="IMP_2"/>
    <property type="match status" value="1"/>
</dbReference>
<evidence type="ECO:0000256" key="1">
    <source>
        <dbReference type="ARBA" id="ARBA00001625"/>
    </source>
</evidence>
<dbReference type="GO" id="GO:0005886">
    <property type="term" value="C:plasma membrane"/>
    <property type="evidence" value="ECO:0007669"/>
    <property type="project" value="UniProtKB-SubCell"/>
</dbReference>
<evidence type="ECO:0000313" key="11">
    <source>
        <dbReference type="EMBL" id="MCS3904153.1"/>
    </source>
</evidence>
<dbReference type="GO" id="GO:0000103">
    <property type="term" value="P:sulfate assimilation"/>
    <property type="evidence" value="ECO:0007669"/>
    <property type="project" value="TreeGrafter"/>
</dbReference>
<keyword evidence="6 9" id="KW-0378">Hydrolase</keyword>
<feature type="binding site" evidence="9">
    <location>
        <position position="100"/>
    </location>
    <ligand>
        <name>Mg(2+)</name>
        <dbReference type="ChEBI" id="CHEBI:18420"/>
        <label>1</label>
    </ligand>
</feature>
<dbReference type="FunFam" id="3.40.190.80:FF:000005">
    <property type="entry name" value="3'(2'),5'-bisphosphate nucleotidase CysQ"/>
    <property type="match status" value="1"/>
</dbReference>
<name>A0AAE3HNZ8_9GAMM</name>
<comment type="similarity">
    <text evidence="2 9">Belongs to the inositol monophosphatase superfamily. CysQ family.</text>
</comment>
<dbReference type="GO" id="GO:0008441">
    <property type="term" value="F:3'(2'),5'-bisphosphate nucleotidase activity"/>
    <property type="evidence" value="ECO:0007669"/>
    <property type="project" value="UniProtKB-UniRule"/>
</dbReference>
<dbReference type="RefSeq" id="WP_259056522.1">
    <property type="nucleotide sequence ID" value="NZ_JANUCT010000016.1"/>
</dbReference>
<feature type="binding site" evidence="9">
    <location>
        <position position="226"/>
    </location>
    <ligand>
        <name>substrate</name>
    </ligand>
</feature>
<dbReference type="InterPro" id="IPR000760">
    <property type="entry name" value="Inositol_monophosphatase-like"/>
</dbReference>
<dbReference type="InterPro" id="IPR020583">
    <property type="entry name" value="Inositol_monoP_metal-BS"/>
</dbReference>
<feature type="binding site" evidence="9">
    <location>
        <position position="100"/>
    </location>
    <ligand>
        <name>Mg(2+)</name>
        <dbReference type="ChEBI" id="CHEBI:18420"/>
        <label>2</label>
    </ligand>
</feature>
<dbReference type="FunFam" id="3.30.540.10:FF:000007">
    <property type="entry name" value="3'(2'),5'-bisphosphate nucleotidase CysQ"/>
    <property type="match status" value="1"/>
</dbReference>
<gene>
    <name evidence="9" type="primary">cysQ</name>
    <name evidence="11" type="ORF">J2T55_002186</name>
</gene>
<keyword evidence="3 9" id="KW-1003">Cell membrane</keyword>
<dbReference type="NCBIfam" id="TIGR01331">
    <property type="entry name" value="bisphos_cysQ"/>
    <property type="match status" value="1"/>
</dbReference>
<feature type="binding site" evidence="10">
    <location>
        <position position="103"/>
    </location>
    <ligand>
        <name>Mg(2+)</name>
        <dbReference type="ChEBI" id="CHEBI:18420"/>
        <label>1</label>
        <note>catalytic</note>
    </ligand>
</feature>
<comment type="cofactor">
    <cofactor evidence="9 10">
        <name>Mg(2+)</name>
        <dbReference type="ChEBI" id="CHEBI:18420"/>
    </cofactor>
</comment>
<evidence type="ECO:0000256" key="3">
    <source>
        <dbReference type="ARBA" id="ARBA00022475"/>
    </source>
</evidence>
<dbReference type="GO" id="GO:0046854">
    <property type="term" value="P:phosphatidylinositol phosphate biosynthetic process"/>
    <property type="evidence" value="ECO:0007669"/>
    <property type="project" value="InterPro"/>
</dbReference>
<dbReference type="PANTHER" id="PTHR43028:SF5">
    <property type="entry name" value="3'(2'),5'-BISPHOSPHATE NUCLEOTIDASE 1"/>
    <property type="match status" value="1"/>
</dbReference>
<dbReference type="EMBL" id="JANUCT010000016">
    <property type="protein sequence ID" value="MCS3904153.1"/>
    <property type="molecule type" value="Genomic_DNA"/>
</dbReference>
<keyword evidence="7 9" id="KW-0460">Magnesium</keyword>
<dbReference type="AlphaFoldDB" id="A0AAE3HNZ8"/>
<dbReference type="Gene3D" id="3.30.540.10">
    <property type="entry name" value="Fructose-1,6-Bisphosphatase, subunit A, domain 1"/>
    <property type="match status" value="1"/>
</dbReference>
<feature type="binding site" evidence="9">
    <location>
        <position position="226"/>
    </location>
    <ligand>
        <name>Mg(2+)</name>
        <dbReference type="ChEBI" id="CHEBI:18420"/>
        <label>2</label>
    </ligand>
</feature>
<dbReference type="InterPro" id="IPR006240">
    <property type="entry name" value="CysQ"/>
</dbReference>
<keyword evidence="8 9" id="KW-0472">Membrane</keyword>
<evidence type="ECO:0000256" key="9">
    <source>
        <dbReference type="HAMAP-Rule" id="MF_02095"/>
    </source>
</evidence>
<dbReference type="PANTHER" id="PTHR43028">
    <property type="entry name" value="3'(2'),5'-BISPHOSPHATE NUCLEOTIDASE 1"/>
    <property type="match status" value="1"/>
</dbReference>
<dbReference type="Proteomes" id="UP001204445">
    <property type="component" value="Unassembled WGS sequence"/>
</dbReference>
<dbReference type="PRINTS" id="PR00377">
    <property type="entry name" value="IMPHPHTASES"/>
</dbReference>
<dbReference type="HAMAP" id="MF_02095">
    <property type="entry name" value="CysQ"/>
    <property type="match status" value="1"/>
</dbReference>
<feature type="binding site" evidence="9">
    <location>
        <position position="102"/>
    </location>
    <ligand>
        <name>Mg(2+)</name>
        <dbReference type="ChEBI" id="CHEBI:18420"/>
        <label>1</label>
    </ligand>
</feature>
<evidence type="ECO:0000256" key="2">
    <source>
        <dbReference type="ARBA" id="ARBA00005289"/>
    </source>
</evidence>
<comment type="caution">
    <text evidence="11">The sequence shown here is derived from an EMBL/GenBank/DDBJ whole genome shotgun (WGS) entry which is preliminary data.</text>
</comment>
<dbReference type="Pfam" id="PF00459">
    <property type="entry name" value="Inositol_P"/>
    <property type="match status" value="1"/>
</dbReference>